<dbReference type="EMBL" id="CM001224">
    <property type="protein sequence ID" value="KEH21267.1"/>
    <property type="molecule type" value="Genomic_DNA"/>
</dbReference>
<dbReference type="STRING" id="3880.A0A072TV02"/>
<reference evidence="2 4" key="1">
    <citation type="journal article" date="2011" name="Nature">
        <title>The Medicago genome provides insight into the evolution of rhizobial symbioses.</title>
        <authorList>
            <person name="Young N.D."/>
            <person name="Debelle F."/>
            <person name="Oldroyd G.E."/>
            <person name="Geurts R."/>
            <person name="Cannon S.B."/>
            <person name="Udvardi M.K."/>
            <person name="Benedito V.A."/>
            <person name="Mayer K.F."/>
            <person name="Gouzy J."/>
            <person name="Schoof H."/>
            <person name="Van de Peer Y."/>
            <person name="Proost S."/>
            <person name="Cook D.R."/>
            <person name="Meyers B.C."/>
            <person name="Spannagl M."/>
            <person name="Cheung F."/>
            <person name="De Mita S."/>
            <person name="Krishnakumar V."/>
            <person name="Gundlach H."/>
            <person name="Zhou S."/>
            <person name="Mudge J."/>
            <person name="Bharti A.K."/>
            <person name="Murray J.D."/>
            <person name="Naoumkina M.A."/>
            <person name="Rosen B."/>
            <person name="Silverstein K.A."/>
            <person name="Tang H."/>
            <person name="Rombauts S."/>
            <person name="Zhao P.X."/>
            <person name="Zhou P."/>
            <person name="Barbe V."/>
            <person name="Bardou P."/>
            <person name="Bechner M."/>
            <person name="Bellec A."/>
            <person name="Berger A."/>
            <person name="Berges H."/>
            <person name="Bidwell S."/>
            <person name="Bisseling T."/>
            <person name="Choisne N."/>
            <person name="Couloux A."/>
            <person name="Denny R."/>
            <person name="Deshpande S."/>
            <person name="Dai X."/>
            <person name="Doyle J.J."/>
            <person name="Dudez A.M."/>
            <person name="Farmer A.D."/>
            <person name="Fouteau S."/>
            <person name="Franken C."/>
            <person name="Gibelin C."/>
            <person name="Gish J."/>
            <person name="Goldstein S."/>
            <person name="Gonzalez A.J."/>
            <person name="Green P.J."/>
            <person name="Hallab A."/>
            <person name="Hartog M."/>
            <person name="Hua A."/>
            <person name="Humphray S.J."/>
            <person name="Jeong D.H."/>
            <person name="Jing Y."/>
            <person name="Jocker A."/>
            <person name="Kenton S.M."/>
            <person name="Kim D.J."/>
            <person name="Klee K."/>
            <person name="Lai H."/>
            <person name="Lang C."/>
            <person name="Lin S."/>
            <person name="Macmil S.L."/>
            <person name="Magdelenat G."/>
            <person name="Matthews L."/>
            <person name="McCorrison J."/>
            <person name="Monaghan E.L."/>
            <person name="Mun J.H."/>
            <person name="Najar F.Z."/>
            <person name="Nicholson C."/>
            <person name="Noirot C."/>
            <person name="O'Bleness M."/>
            <person name="Paule C.R."/>
            <person name="Poulain J."/>
            <person name="Prion F."/>
            <person name="Qin B."/>
            <person name="Qu C."/>
            <person name="Retzel E.F."/>
            <person name="Riddle C."/>
            <person name="Sallet E."/>
            <person name="Samain S."/>
            <person name="Samson N."/>
            <person name="Sanders I."/>
            <person name="Saurat O."/>
            <person name="Scarpelli C."/>
            <person name="Schiex T."/>
            <person name="Segurens B."/>
            <person name="Severin A.J."/>
            <person name="Sherrier D.J."/>
            <person name="Shi R."/>
            <person name="Sims S."/>
            <person name="Singer S.R."/>
            <person name="Sinharoy S."/>
            <person name="Sterck L."/>
            <person name="Viollet A."/>
            <person name="Wang B.B."/>
            <person name="Wang K."/>
            <person name="Wang M."/>
            <person name="Wang X."/>
            <person name="Warfsmann J."/>
            <person name="Weissenbach J."/>
            <person name="White D.D."/>
            <person name="White J.D."/>
            <person name="Wiley G.B."/>
            <person name="Wincker P."/>
            <person name="Xing Y."/>
            <person name="Yang L."/>
            <person name="Yao Z."/>
            <person name="Ying F."/>
            <person name="Zhai J."/>
            <person name="Zhou L."/>
            <person name="Zuber A."/>
            <person name="Denarie J."/>
            <person name="Dixon R.A."/>
            <person name="May G.D."/>
            <person name="Schwartz D.C."/>
            <person name="Rogers J."/>
            <person name="Quetier F."/>
            <person name="Town C.D."/>
            <person name="Roe B.A."/>
        </authorList>
    </citation>
    <scope>NUCLEOTIDE SEQUENCE [LARGE SCALE GENOMIC DNA]</scope>
    <source>
        <strain evidence="2">A17</strain>
        <strain evidence="3 4">cv. Jemalong A17</strain>
    </source>
</reference>
<organism evidence="2 4">
    <name type="scientific">Medicago truncatula</name>
    <name type="common">Barrel medic</name>
    <name type="synonym">Medicago tribuloides</name>
    <dbReference type="NCBI Taxonomy" id="3880"/>
    <lineage>
        <taxon>Eukaryota</taxon>
        <taxon>Viridiplantae</taxon>
        <taxon>Streptophyta</taxon>
        <taxon>Embryophyta</taxon>
        <taxon>Tracheophyta</taxon>
        <taxon>Spermatophyta</taxon>
        <taxon>Magnoliopsida</taxon>
        <taxon>eudicotyledons</taxon>
        <taxon>Gunneridae</taxon>
        <taxon>Pentapetalae</taxon>
        <taxon>rosids</taxon>
        <taxon>fabids</taxon>
        <taxon>Fabales</taxon>
        <taxon>Fabaceae</taxon>
        <taxon>Papilionoideae</taxon>
        <taxon>50 kb inversion clade</taxon>
        <taxon>NPAAA clade</taxon>
        <taxon>Hologalegina</taxon>
        <taxon>IRL clade</taxon>
        <taxon>Trifolieae</taxon>
        <taxon>Medicago</taxon>
    </lineage>
</organism>
<feature type="domain" description="5'-3' DNA helicase ZGRF1-like N-terminal" evidence="1">
    <location>
        <begin position="152"/>
        <end position="226"/>
    </location>
</feature>
<evidence type="ECO:0000313" key="3">
    <source>
        <dbReference type="EnsemblPlants" id="KEH21267"/>
    </source>
</evidence>
<dbReference type="PANTHER" id="PTHR28535">
    <property type="entry name" value="ZINC FINGER GRF-TYPE CONTAINING 1"/>
    <property type="match status" value="1"/>
</dbReference>
<evidence type="ECO:0000259" key="1">
    <source>
        <dbReference type="Pfam" id="PF10382"/>
    </source>
</evidence>
<feature type="domain" description="5'-3' DNA helicase ZGRF1-like N-terminal" evidence="1">
    <location>
        <begin position="266"/>
        <end position="344"/>
    </location>
</feature>
<dbReference type="EnsemblPlants" id="KEH21267">
    <property type="protein sequence ID" value="KEH21267"/>
    <property type="gene ID" value="MTR_8g099725"/>
</dbReference>
<dbReference type="PANTHER" id="PTHR28535:SF1">
    <property type="entry name" value="PROTEIN ZGRF1"/>
    <property type="match status" value="1"/>
</dbReference>
<dbReference type="InterPro" id="IPR052800">
    <property type="entry name" value="DNA_Repair_Helicase_ZGRF1"/>
</dbReference>
<evidence type="ECO:0000313" key="4">
    <source>
        <dbReference type="Proteomes" id="UP000002051"/>
    </source>
</evidence>
<dbReference type="InterPro" id="IPR018838">
    <property type="entry name" value="ZGRF1-like_N"/>
</dbReference>
<feature type="domain" description="5'-3' DNA helicase ZGRF1-like N-terminal" evidence="1">
    <location>
        <begin position="8"/>
        <end position="81"/>
    </location>
</feature>
<proteinExistence type="predicted"/>
<reference evidence="2 4" key="2">
    <citation type="journal article" date="2014" name="BMC Genomics">
        <title>An improved genome release (version Mt4.0) for the model legume Medicago truncatula.</title>
        <authorList>
            <person name="Tang H."/>
            <person name="Krishnakumar V."/>
            <person name="Bidwell S."/>
            <person name="Rosen B."/>
            <person name="Chan A."/>
            <person name="Zhou S."/>
            <person name="Gentzbittel L."/>
            <person name="Childs K.L."/>
            <person name="Yandell M."/>
            <person name="Gundlach H."/>
            <person name="Mayer K.F."/>
            <person name="Schwartz D.C."/>
            <person name="Town C.D."/>
        </authorList>
    </citation>
    <scope>GENOME REANNOTATION</scope>
    <source>
        <strain evidence="2">A17</strain>
        <strain evidence="3 4">cv. Jemalong A17</strain>
    </source>
</reference>
<dbReference type="GO" id="GO:0006302">
    <property type="term" value="P:double-strand break repair"/>
    <property type="evidence" value="ECO:0000318"/>
    <property type="project" value="GO_Central"/>
</dbReference>
<dbReference type="OrthoDB" id="6513042at2759"/>
<dbReference type="ExpressionAtlas" id="A0A072TV02">
    <property type="expression patterns" value="differential"/>
</dbReference>
<reference evidence="3" key="3">
    <citation type="submission" date="2015-04" db="UniProtKB">
        <authorList>
            <consortium name="EnsemblPlants"/>
        </authorList>
    </citation>
    <scope>IDENTIFICATION</scope>
    <source>
        <strain evidence="3">cv. Jemalong A17</strain>
    </source>
</reference>
<sequence>MAGDSKKRWMVTYTKHVKQKRKVYQDGFLVLNVSTRKLSLYDECEKLLECRLLKSDENCSSGESLTFNSHLVDIGNLEGENKPLPDLNVDKKQKNVSRFRTPDVKINAKETITRTQKPLSPSQKIIKEFKKREILKYQSPKISQETPKPSTTEWQVLYTSQMTQKAKKYHDGFLGLVTGSQGAQVRLFDANRNLLDSRFLKKDDLIKPGESIRFDTYLVDISEDQESHPPNSIVKGGNCTNLQRIQKIDRQKTSLDTDTPVIVGKHEWQVLYTTQLTQKAKKYHDGFLQLECCGSLGRQVILYDLSKRPLERRFLKKDEVIKAGSLVYFAGHLVDVGEPEGSHQSPVKLSELGSGGENVVKTQQRHVQKVCRELHPSTAKGQPSSRPCLRQGAGLNSHFAVIEELKANKTVPVVKPLHDEQPLSRPCLRRETGLNSPFAKIDVIKSNKTVEAVKPIRDANQILSFLQDPKPHECYVAGSRSPSRSYQNIMDRESTETMKPPDISTTSTKATCVDGNFQFTGNVKMSHQKRKLRKISVMQILTYYYQVRVAILLALFPMKDRVPRISRVKEKRSQALTLDFDRPASRQSAKFDYYLSILEMKKGWRAMMVQWPSNTPLHLAIHFYFYLA</sequence>
<dbReference type="Pfam" id="PF10382">
    <property type="entry name" value="ZGRF1-like_N"/>
    <property type="match status" value="3"/>
</dbReference>
<evidence type="ECO:0000313" key="2">
    <source>
        <dbReference type="EMBL" id="KEH21267.1"/>
    </source>
</evidence>
<gene>
    <name evidence="3" type="primary">25502224</name>
    <name evidence="2" type="ordered locus">MTR_8g099725</name>
</gene>
<keyword evidence="4" id="KW-1185">Reference proteome</keyword>
<accession>A0A072TV02</accession>
<name>A0A072TV02_MEDTR</name>
<protein>
    <submittedName>
        <fullName evidence="2">DUF2439 family protein</fullName>
    </submittedName>
</protein>
<dbReference type="AlphaFoldDB" id="A0A072TV02"/>
<dbReference type="GO" id="GO:0005634">
    <property type="term" value="C:nucleus"/>
    <property type="evidence" value="ECO:0000318"/>
    <property type="project" value="GO_Central"/>
</dbReference>
<dbReference type="Proteomes" id="UP000002051">
    <property type="component" value="Chromosome 8"/>
</dbReference>
<dbReference type="GO" id="GO:0035861">
    <property type="term" value="C:site of double-strand break"/>
    <property type="evidence" value="ECO:0000318"/>
    <property type="project" value="GO_Central"/>
</dbReference>